<dbReference type="PANTHER" id="PTHR10804">
    <property type="entry name" value="PROTEASE FAMILY M24 METHIONYL AMINOPEPTIDASE, AMINOPEPTIDASE P"/>
    <property type="match status" value="1"/>
</dbReference>
<accession>A0AAD5SQ69</accession>
<feature type="domain" description="Peptidase M24" evidence="2">
    <location>
        <begin position="34"/>
        <end position="210"/>
    </location>
</feature>
<dbReference type="PANTHER" id="PTHR10804:SF11">
    <property type="entry name" value="PROLIFERATION-ASSOCIATED PROTEIN 2G4"/>
    <property type="match status" value="1"/>
</dbReference>
<dbReference type="InterPro" id="IPR000994">
    <property type="entry name" value="Pept_M24"/>
</dbReference>
<reference evidence="3" key="1">
    <citation type="submission" date="2020-05" db="EMBL/GenBank/DDBJ databases">
        <title>Phylogenomic resolution of chytrid fungi.</title>
        <authorList>
            <person name="Stajich J.E."/>
            <person name="Amses K."/>
            <person name="Simmons R."/>
            <person name="Seto K."/>
            <person name="Myers J."/>
            <person name="Bonds A."/>
            <person name="Quandt C.A."/>
            <person name="Barry K."/>
            <person name="Liu P."/>
            <person name="Grigoriev I."/>
            <person name="Longcore J.E."/>
            <person name="James T.Y."/>
        </authorList>
    </citation>
    <scope>NUCLEOTIDE SEQUENCE</scope>
    <source>
        <strain evidence="3">JEL0513</strain>
    </source>
</reference>
<evidence type="ECO:0000256" key="1">
    <source>
        <dbReference type="ARBA" id="ARBA00007319"/>
    </source>
</evidence>
<gene>
    <name evidence="3" type="primary">ARX1</name>
    <name evidence="3" type="ORF">HK100_006652</name>
</gene>
<dbReference type="CDD" id="cd01089">
    <property type="entry name" value="PA2G4-like"/>
    <property type="match status" value="1"/>
</dbReference>
<keyword evidence="3" id="KW-0482">Metalloprotease</keyword>
<keyword evidence="3" id="KW-0378">Hydrolase</keyword>
<protein>
    <submittedName>
        <fullName evidence="3">Metalloprotease arx1</fullName>
    </submittedName>
</protein>
<dbReference type="Gene3D" id="3.90.230.10">
    <property type="entry name" value="Creatinase/methionine aminopeptidase superfamily"/>
    <property type="match status" value="1"/>
</dbReference>
<dbReference type="Proteomes" id="UP001211907">
    <property type="component" value="Unassembled WGS sequence"/>
</dbReference>
<dbReference type="Pfam" id="PF00557">
    <property type="entry name" value="Peptidase_M24"/>
    <property type="match status" value="1"/>
</dbReference>
<dbReference type="AlphaFoldDB" id="A0AAD5SQ69"/>
<organism evidence="3 4">
    <name type="scientific">Physocladia obscura</name>
    <dbReference type="NCBI Taxonomy" id="109957"/>
    <lineage>
        <taxon>Eukaryota</taxon>
        <taxon>Fungi</taxon>
        <taxon>Fungi incertae sedis</taxon>
        <taxon>Chytridiomycota</taxon>
        <taxon>Chytridiomycota incertae sedis</taxon>
        <taxon>Chytridiomycetes</taxon>
        <taxon>Chytridiales</taxon>
        <taxon>Chytriomycetaceae</taxon>
        <taxon>Physocladia</taxon>
    </lineage>
</organism>
<sequence length="406" mass="42451">MSQLARQMQMVDALPDQDDSTWNNLADTTVMQKYQMAGGFANAALRTVLSGCVAGASVGRLCTLGDEYILSATAGVFTGKGKAGSEVERGIAFPTCVNVNSVVLNHASAADDGLVLAAGDVVKVELGVHVDGYVATAAHTLLVGNNGGDSVPVPVPATGRVADAVCAAHVACEAAVRLVRGGASHAAVFQAVNRVAAAFGVRPVVGTASHVVRRFLLEADARIEHSSDPADAPAPAARFADNDVVAINIVMTDAHDPRLAEADFLHAAVLQRDVGLARPLRLQAARNAFNDAAHVFGVFPFSEHALIRRDRAHRLGLPEVIKSGLLAVRPVYVSAEPTATTAHFKATVLVLPNNQGSMRLTAPFSPPYVHSDKSIDDETAALLKQDVRIAKAKTVSSAHANTMDMS</sequence>
<name>A0AAD5SQ69_9FUNG</name>
<keyword evidence="3" id="KW-0645">Protease</keyword>
<dbReference type="InterPro" id="IPR036388">
    <property type="entry name" value="WH-like_DNA-bd_sf"/>
</dbReference>
<comment type="caution">
    <text evidence="3">The sequence shown here is derived from an EMBL/GenBank/DDBJ whole genome shotgun (WGS) entry which is preliminary data.</text>
</comment>
<proteinExistence type="inferred from homology"/>
<dbReference type="Gene3D" id="1.10.10.10">
    <property type="entry name" value="Winged helix-like DNA-binding domain superfamily/Winged helix DNA-binding domain"/>
    <property type="match status" value="1"/>
</dbReference>
<dbReference type="GO" id="GO:0008237">
    <property type="term" value="F:metallopeptidase activity"/>
    <property type="evidence" value="ECO:0007669"/>
    <property type="project" value="UniProtKB-KW"/>
</dbReference>
<keyword evidence="4" id="KW-1185">Reference proteome</keyword>
<evidence type="ECO:0000313" key="3">
    <source>
        <dbReference type="EMBL" id="KAJ3093358.1"/>
    </source>
</evidence>
<dbReference type="InterPro" id="IPR047113">
    <property type="entry name" value="PA2G4/ARX1"/>
</dbReference>
<dbReference type="SUPFAM" id="SSF55920">
    <property type="entry name" value="Creatinase/aminopeptidase"/>
    <property type="match status" value="1"/>
</dbReference>
<dbReference type="EMBL" id="JADGJH010003095">
    <property type="protein sequence ID" value="KAJ3093358.1"/>
    <property type="molecule type" value="Genomic_DNA"/>
</dbReference>
<evidence type="ECO:0000313" key="4">
    <source>
        <dbReference type="Proteomes" id="UP001211907"/>
    </source>
</evidence>
<evidence type="ECO:0000259" key="2">
    <source>
        <dbReference type="Pfam" id="PF00557"/>
    </source>
</evidence>
<comment type="similarity">
    <text evidence="1">Belongs to the peptidase M24 family.</text>
</comment>
<dbReference type="InterPro" id="IPR036005">
    <property type="entry name" value="Creatinase/aminopeptidase-like"/>
</dbReference>